<evidence type="ECO:0000313" key="1">
    <source>
        <dbReference type="EMBL" id="MCD7470657.1"/>
    </source>
</evidence>
<sequence length="122" mass="13307">MSLMDFPSGIDGVDLSGCHGCHLFVGFIMNDKWNTTLLENSGVCNTYLDHALCLTIFISNVIIGLPSRKTSCPQKIGKHSARRAGGGRGGYCRENHHLVDEKNAFAGSKENETGIDDHRESI</sequence>
<reference evidence="1 2" key="1">
    <citation type="journal article" date="2021" name="BMC Genomics">
        <title>Datura genome reveals duplications of psychoactive alkaloid biosynthetic genes and high mutation rate following tissue culture.</title>
        <authorList>
            <person name="Rajewski A."/>
            <person name="Carter-House D."/>
            <person name="Stajich J."/>
            <person name="Litt A."/>
        </authorList>
    </citation>
    <scope>NUCLEOTIDE SEQUENCE [LARGE SCALE GENOMIC DNA]</scope>
    <source>
        <strain evidence="1">AR-01</strain>
    </source>
</reference>
<keyword evidence="2" id="KW-1185">Reference proteome</keyword>
<accession>A0ABS8TJD6</accession>
<protein>
    <submittedName>
        <fullName evidence="1">Uncharacterized protein</fullName>
    </submittedName>
</protein>
<gene>
    <name evidence="1" type="ORF">HAX54_010671</name>
</gene>
<organism evidence="1 2">
    <name type="scientific">Datura stramonium</name>
    <name type="common">Jimsonweed</name>
    <name type="synonym">Common thornapple</name>
    <dbReference type="NCBI Taxonomy" id="4076"/>
    <lineage>
        <taxon>Eukaryota</taxon>
        <taxon>Viridiplantae</taxon>
        <taxon>Streptophyta</taxon>
        <taxon>Embryophyta</taxon>
        <taxon>Tracheophyta</taxon>
        <taxon>Spermatophyta</taxon>
        <taxon>Magnoliopsida</taxon>
        <taxon>eudicotyledons</taxon>
        <taxon>Gunneridae</taxon>
        <taxon>Pentapetalae</taxon>
        <taxon>asterids</taxon>
        <taxon>lamiids</taxon>
        <taxon>Solanales</taxon>
        <taxon>Solanaceae</taxon>
        <taxon>Solanoideae</taxon>
        <taxon>Datureae</taxon>
        <taxon>Datura</taxon>
    </lineage>
</organism>
<name>A0ABS8TJD6_DATST</name>
<dbReference type="Proteomes" id="UP000823775">
    <property type="component" value="Unassembled WGS sequence"/>
</dbReference>
<comment type="caution">
    <text evidence="1">The sequence shown here is derived from an EMBL/GenBank/DDBJ whole genome shotgun (WGS) entry which is preliminary data.</text>
</comment>
<evidence type="ECO:0000313" key="2">
    <source>
        <dbReference type="Proteomes" id="UP000823775"/>
    </source>
</evidence>
<proteinExistence type="predicted"/>
<dbReference type="EMBL" id="JACEIK010001592">
    <property type="protein sequence ID" value="MCD7470657.1"/>
    <property type="molecule type" value="Genomic_DNA"/>
</dbReference>